<protein>
    <recommendedName>
        <fullName evidence="5">DUF4378 domain-containing protein</fullName>
    </recommendedName>
</protein>
<feature type="region of interest" description="Disordered" evidence="1">
    <location>
        <begin position="589"/>
        <end position="633"/>
    </location>
</feature>
<feature type="domain" description="DUF3741" evidence="2">
    <location>
        <begin position="265"/>
        <end position="309"/>
    </location>
</feature>
<accession>A0A5H2XR33</accession>
<sequence length="948" mass="107754">MCLFEGGFFTFDPFVIMGIEETYPAAFLSSPYRIQGSEVELNIHPLVMAKKSQKRSVRFEKDQLGCMSGFISIFDFRHGRPTWKLISDRRHGSTGLSRNQFEMLRNLDKNFQGTLDGDVSTTAIVTADACKPSVKKLMEEEMSIEQDTKKEISNDEAETKQSDSSQIRKDNKKPKKTRKKSRDMDTHNLNASENSESVCSCNQNPEQKTRSNFGIDEIREEVRCQIHQKYINCANHDVNGEAPAKSNYKHSDFEELCVAIKEFMNQKFTDGKHLTEDQKIHHFRELMDALEVLSSDEELFLKLLRDPNSLLAKYVQNLQDAQIEKDEESQSFAESKLSEQKLGDLKQPEELVIRKHRYFFRRKIKPQERNPTKANENSEASKRIVILKPGPPGLRNLKLKIAHPQNPITLQGIKGQLKEKFKNAMGKQQHGASTVGISNRLPYKRQSLEDSDRGVGKEKAGSSPGKEHFYMERIAKPSSGIKRVDKTGKVKESEISLEHENHGILDQRVSNIYIEAKKHLSEMLSNGDEVVDISRRQFPKTLGRILSLPDYNISPFGSPGRDLENGFVTAHMRLSAYDKVWKANENTWSPKQEKNASPLSHVAPNLESLPSVSDSNPDYKVQPPNSIPSNSDNLVHDNEVEETHPTIVDEMNPEGDIEIEKEIEIVAQEEEIIVDVPSEPSGSSIARDDETGDMPEISDDKRYSECSRQLFNTKHFEDLERAIDIAERPSPVSVLEPLFTDDDISPAKTISRRVELPIQPLQIQFEDHDPSATEQTNNAKTCTEDKEVIFDFVKSVMQAYGFNWDDICVKWLSSDQLIEPSLCDEVELFPNQLCYDQNLLFDCINEVLVEASTDMKTAIHEVWTGVYWHLLPLPLPHTLDQIVTKDMSRTGTWMDLRFDTETIGVDMGEAILQELMEDTILSYVDGSPKSENALVLAESNEKDSILNL</sequence>
<dbReference type="EMBL" id="AP021793">
    <property type="protein sequence ID" value="BBN70298.1"/>
    <property type="molecule type" value="Genomic_DNA"/>
</dbReference>
<dbReference type="PANTHER" id="PTHR47212">
    <property type="entry name" value="ADHESIN-LIKE PROTEIN, PUTATIVE (DUF3741)-RELATED"/>
    <property type="match status" value="1"/>
</dbReference>
<dbReference type="InterPro" id="IPR022212">
    <property type="entry name" value="DUF3741"/>
</dbReference>
<name>A0A5H2XR33_PRUDU</name>
<evidence type="ECO:0000313" key="4">
    <source>
        <dbReference type="EMBL" id="BBN70298.1"/>
    </source>
</evidence>
<feature type="region of interest" description="Disordered" evidence="1">
    <location>
        <begin position="444"/>
        <end position="465"/>
    </location>
</feature>
<feature type="compositionally biased region" description="Polar residues" evidence="1">
    <location>
        <begin position="623"/>
        <end position="633"/>
    </location>
</feature>
<feature type="compositionally biased region" description="Polar residues" evidence="1">
    <location>
        <begin position="187"/>
        <end position="206"/>
    </location>
</feature>
<feature type="compositionally biased region" description="Basic and acidic residues" evidence="1">
    <location>
        <begin position="446"/>
        <end position="465"/>
    </location>
</feature>
<feature type="compositionally biased region" description="Polar residues" evidence="1">
    <location>
        <begin position="589"/>
        <end position="598"/>
    </location>
</feature>
<feature type="region of interest" description="Disordered" evidence="1">
    <location>
        <begin position="678"/>
        <end position="702"/>
    </location>
</feature>
<dbReference type="AlphaFoldDB" id="A0A5H2XR33"/>
<evidence type="ECO:0008006" key="5">
    <source>
        <dbReference type="Google" id="ProtNLM"/>
    </source>
</evidence>
<evidence type="ECO:0000259" key="2">
    <source>
        <dbReference type="Pfam" id="PF12552"/>
    </source>
</evidence>
<feature type="compositionally biased region" description="Basic and acidic residues" evidence="1">
    <location>
        <begin position="146"/>
        <end position="169"/>
    </location>
</feature>
<reference evidence="4" key="1">
    <citation type="journal article" date="2019" name="Science">
        <title>Mutation of a bHLH transcription factor allowed almond domestication.</title>
        <authorList>
            <person name="Sanchez-Perez R."/>
            <person name="Pavan S."/>
            <person name="Mazzeo R."/>
            <person name="Moldovan C."/>
            <person name="Aiese Cigliano R."/>
            <person name="Del Cueto J."/>
            <person name="Ricciardi F."/>
            <person name="Lotti C."/>
            <person name="Ricciardi L."/>
            <person name="Dicenta F."/>
            <person name="Lopez-Marques R.L."/>
            <person name="Lindberg Moller B."/>
        </authorList>
    </citation>
    <scope>NUCLEOTIDE SEQUENCE</scope>
</reference>
<feature type="compositionally biased region" description="Basic residues" evidence="1">
    <location>
        <begin position="170"/>
        <end position="181"/>
    </location>
</feature>
<gene>
    <name evidence="4" type="ORF">Prudu_1456S002100</name>
</gene>
<dbReference type="PANTHER" id="PTHR47212:SF4">
    <property type="entry name" value="ADHESIN-LIKE PROTEIN, PUTATIVE (DUF3741)-RELATED"/>
    <property type="match status" value="1"/>
</dbReference>
<evidence type="ECO:0000256" key="1">
    <source>
        <dbReference type="SAM" id="MobiDB-lite"/>
    </source>
</evidence>
<dbReference type="Pfam" id="PF14309">
    <property type="entry name" value="DUF4378"/>
    <property type="match status" value="1"/>
</dbReference>
<feature type="region of interest" description="Disordered" evidence="1">
    <location>
        <begin position="140"/>
        <end position="206"/>
    </location>
</feature>
<feature type="domain" description="DUF4378" evidence="3">
    <location>
        <begin position="790"/>
        <end position="918"/>
    </location>
</feature>
<dbReference type="InterPro" id="IPR025486">
    <property type="entry name" value="DUF4378"/>
</dbReference>
<organism evidence="4">
    <name type="scientific">Prunus dulcis</name>
    <name type="common">Almond</name>
    <name type="synonym">Amygdalus dulcis</name>
    <dbReference type="NCBI Taxonomy" id="3755"/>
    <lineage>
        <taxon>Eukaryota</taxon>
        <taxon>Viridiplantae</taxon>
        <taxon>Streptophyta</taxon>
        <taxon>Embryophyta</taxon>
        <taxon>Tracheophyta</taxon>
        <taxon>Spermatophyta</taxon>
        <taxon>Magnoliopsida</taxon>
        <taxon>eudicotyledons</taxon>
        <taxon>Gunneridae</taxon>
        <taxon>Pentapetalae</taxon>
        <taxon>rosids</taxon>
        <taxon>fabids</taxon>
        <taxon>Rosales</taxon>
        <taxon>Rosaceae</taxon>
        <taxon>Amygdaloideae</taxon>
        <taxon>Amygdaleae</taxon>
        <taxon>Prunus</taxon>
    </lineage>
</organism>
<evidence type="ECO:0000259" key="3">
    <source>
        <dbReference type="Pfam" id="PF14309"/>
    </source>
</evidence>
<dbReference type="Pfam" id="PF12552">
    <property type="entry name" value="DUF3741"/>
    <property type="match status" value="1"/>
</dbReference>
<proteinExistence type="predicted"/>